<evidence type="ECO:0000313" key="1">
    <source>
        <dbReference type="EMBL" id="SHI89770.1"/>
    </source>
</evidence>
<organism evidence="1 2">
    <name type="scientific">Clostridium cavendishii DSM 21758</name>
    <dbReference type="NCBI Taxonomy" id="1121302"/>
    <lineage>
        <taxon>Bacteria</taxon>
        <taxon>Bacillati</taxon>
        <taxon>Bacillota</taxon>
        <taxon>Clostridia</taxon>
        <taxon>Eubacteriales</taxon>
        <taxon>Clostridiaceae</taxon>
        <taxon>Clostridium</taxon>
    </lineage>
</organism>
<dbReference type="RefSeq" id="WP_072985538.1">
    <property type="nucleotide sequence ID" value="NZ_FQZB01000005.1"/>
</dbReference>
<dbReference type="Proteomes" id="UP000184310">
    <property type="component" value="Unassembled WGS sequence"/>
</dbReference>
<proteinExistence type="predicted"/>
<accession>A0A1M6EWH1</accession>
<keyword evidence="2" id="KW-1185">Reference proteome</keyword>
<dbReference type="AlphaFoldDB" id="A0A1M6EWH1"/>
<sequence>MKIGIDINNQFIRLNLKYRLKKINHVVVDFSEINAASLGERLYKKSIMANQIKVDLFINITTIENFQDEFIIFSKLQDQFVINIEKELKKFFNSKKVSLRDGAYLYIIKNIKATAYIINIPKNLNYDESLGFANCIYDSIIKQ</sequence>
<gene>
    <name evidence="1" type="ORF">SAMN02745163_00965</name>
</gene>
<evidence type="ECO:0000313" key="2">
    <source>
        <dbReference type="Proteomes" id="UP000184310"/>
    </source>
</evidence>
<dbReference type="OrthoDB" id="1929132at2"/>
<name>A0A1M6EWH1_9CLOT</name>
<protein>
    <submittedName>
        <fullName evidence="1">Uncharacterized protein</fullName>
    </submittedName>
</protein>
<dbReference type="EMBL" id="FQZB01000005">
    <property type="protein sequence ID" value="SHI89770.1"/>
    <property type="molecule type" value="Genomic_DNA"/>
</dbReference>
<reference evidence="1 2" key="1">
    <citation type="submission" date="2016-11" db="EMBL/GenBank/DDBJ databases">
        <authorList>
            <person name="Jaros S."/>
            <person name="Januszkiewicz K."/>
            <person name="Wedrychowicz H."/>
        </authorList>
    </citation>
    <scope>NUCLEOTIDE SEQUENCE [LARGE SCALE GENOMIC DNA]</scope>
    <source>
        <strain evidence="1 2">DSM 21758</strain>
    </source>
</reference>